<evidence type="ECO:0000256" key="2">
    <source>
        <dbReference type="SAM" id="SignalP"/>
    </source>
</evidence>
<evidence type="ECO:0008006" key="5">
    <source>
        <dbReference type="Google" id="ProtNLM"/>
    </source>
</evidence>
<accession>A0ABT3P322</accession>
<comment type="caution">
    <text evidence="3">The sequence shown here is derived from an EMBL/GenBank/DDBJ whole genome shotgun (WGS) entry which is preliminary data.</text>
</comment>
<evidence type="ECO:0000313" key="3">
    <source>
        <dbReference type="EMBL" id="MCW8107155.1"/>
    </source>
</evidence>
<name>A0ABT3P322_9ALTE</name>
<sequence>MNNNYLLISLLFSLAVTACGGGGDTSSAIPTAAPTQTNNNGNDNNSSEDDSSDDDSSGDDSTGDDSTGDDTPPPAYTVSGKVIDGYISGATVWLDINNNGLLDSEEPNTISGDEGSFSLELSESQHACTAYSMLRANVPVGAIDEDNGEIERAFQMVIVPNGIEPLNDNSVINITPLTTVSWKGVEKESVPTGIPGCSEIVNDQSIKSEFVSLLRNGSGEYVKLLNLSGPLNMDYIMVPNAEQRELATALVELLKKNYAYEKTLETKYPDSTAFHVNFYRQNDSDETNASAELIRYYEVIEGNTLYLRKAKIDELTDEVINQDYYLNKTVSAFNTAQLTTEYSWSFNDTYGYSCNVFETLEFESENVSYYLLNNVQRNDFSTFSQCEQVSLATEIGGHSFIIEYQNESAAFSTRLYEEYSLSVLPNWIGLEGREDEFDLAELISELSMSGYEFDEIVMVPVDIWEKHKYEDSTENFDSRVTSYNHSGKWERTTKFSDGSTLEECSYDEGVSWKTCD</sequence>
<keyword evidence="4" id="KW-1185">Reference proteome</keyword>
<organism evidence="3 4">
    <name type="scientific">Alteromonas aquimaris</name>
    <dbReference type="NCBI Taxonomy" id="2998417"/>
    <lineage>
        <taxon>Bacteria</taxon>
        <taxon>Pseudomonadati</taxon>
        <taxon>Pseudomonadota</taxon>
        <taxon>Gammaproteobacteria</taxon>
        <taxon>Alteromonadales</taxon>
        <taxon>Alteromonadaceae</taxon>
        <taxon>Alteromonas/Salinimonas group</taxon>
        <taxon>Alteromonas</taxon>
    </lineage>
</organism>
<gene>
    <name evidence="3" type="ORF">OPS25_01385</name>
</gene>
<feature type="region of interest" description="Disordered" evidence="1">
    <location>
        <begin position="27"/>
        <end position="80"/>
    </location>
</feature>
<feature type="compositionally biased region" description="Polar residues" evidence="1">
    <location>
        <begin position="27"/>
        <end position="36"/>
    </location>
</feature>
<evidence type="ECO:0000256" key="1">
    <source>
        <dbReference type="SAM" id="MobiDB-lite"/>
    </source>
</evidence>
<dbReference type="EMBL" id="JAPFRD010000002">
    <property type="protein sequence ID" value="MCW8107155.1"/>
    <property type="molecule type" value="Genomic_DNA"/>
</dbReference>
<proteinExistence type="predicted"/>
<keyword evidence="2" id="KW-0732">Signal</keyword>
<evidence type="ECO:0000313" key="4">
    <source>
        <dbReference type="Proteomes" id="UP001142810"/>
    </source>
</evidence>
<dbReference type="RefSeq" id="WP_265615856.1">
    <property type="nucleotide sequence ID" value="NZ_JAPFRD010000002.1"/>
</dbReference>
<dbReference type="Proteomes" id="UP001142810">
    <property type="component" value="Unassembled WGS sequence"/>
</dbReference>
<feature type="compositionally biased region" description="Acidic residues" evidence="1">
    <location>
        <begin position="46"/>
        <end position="68"/>
    </location>
</feature>
<feature type="chain" id="PRO_5045917147" description="Carboxypeptidase regulatory-like domain-containing protein" evidence="2">
    <location>
        <begin position="19"/>
        <end position="516"/>
    </location>
</feature>
<reference evidence="3" key="1">
    <citation type="submission" date="2022-11" db="EMBL/GenBank/DDBJ databases">
        <title>Alteromonas sp. nov., isolated from sea water of the Qingdao.</title>
        <authorList>
            <person name="Wang Q."/>
        </authorList>
    </citation>
    <scope>NUCLEOTIDE SEQUENCE</scope>
    <source>
        <strain evidence="3">ASW11-7</strain>
    </source>
</reference>
<dbReference type="SUPFAM" id="SSF117074">
    <property type="entry name" value="Hypothetical protein PA1324"/>
    <property type="match status" value="1"/>
</dbReference>
<feature type="signal peptide" evidence="2">
    <location>
        <begin position="1"/>
        <end position="18"/>
    </location>
</feature>
<protein>
    <recommendedName>
        <fullName evidence="5">Carboxypeptidase regulatory-like domain-containing protein</fullName>
    </recommendedName>
</protein>